<dbReference type="KEGG" id="opa:HPODL_01985"/>
<dbReference type="RefSeq" id="XP_013933994.1">
    <property type="nucleotide sequence ID" value="XM_014078519.1"/>
</dbReference>
<keyword evidence="3" id="KW-1185">Reference proteome</keyword>
<gene>
    <name evidence="2" type="ORF">HPODL_01985</name>
</gene>
<accession>W1QBZ1</accession>
<sequence length="95" mass="10670">MSPRRENSTCEFTRIEQAIDVLQLETLDIGVEAVHDTNPRKFRMAKITTVFQPILSIAFGVIWTTANNDSQLTKDAKACTLDQIWIPFSSAGNNQ</sequence>
<evidence type="ECO:0000313" key="2">
    <source>
        <dbReference type="EMBL" id="ESW97909.1"/>
    </source>
</evidence>
<keyword evidence="1" id="KW-1133">Transmembrane helix</keyword>
<name>W1QBZ1_OGAPD</name>
<protein>
    <submittedName>
        <fullName evidence="2">Uncharacterized protein</fullName>
    </submittedName>
</protein>
<keyword evidence="1" id="KW-0812">Transmembrane</keyword>
<dbReference type="HOGENOM" id="CLU_2373353_0_0_1"/>
<evidence type="ECO:0000256" key="1">
    <source>
        <dbReference type="SAM" id="Phobius"/>
    </source>
</evidence>
<feature type="transmembrane region" description="Helical" evidence="1">
    <location>
        <begin position="47"/>
        <end position="66"/>
    </location>
</feature>
<proteinExistence type="predicted"/>
<dbReference type="AlphaFoldDB" id="W1QBZ1"/>
<dbReference type="GeneID" id="25771440"/>
<reference evidence="2 3" key="1">
    <citation type="journal article" date="2013" name="BMC Genomics">
        <title>Genome sequence and analysis of methylotrophic yeast Hansenula polymorpha DL1.</title>
        <authorList>
            <person name="Ravin N.V."/>
            <person name="Eldarov M.A."/>
            <person name="Kadnikov V.V."/>
            <person name="Beletsky A.V."/>
            <person name="Schneider J."/>
            <person name="Mardanova E.S."/>
            <person name="Smekalova E.M."/>
            <person name="Zvereva M.I."/>
            <person name="Dontsova O.A."/>
            <person name="Mardanov A.V."/>
            <person name="Skryabin K.G."/>
        </authorList>
    </citation>
    <scope>NUCLEOTIDE SEQUENCE [LARGE SCALE GENOMIC DNA]</scope>
    <source>
        <strain evidence="3">ATCC 26012 / BCRC 20466 / JCM 22074 / NRRL Y-7560 / DL-1</strain>
    </source>
</reference>
<evidence type="ECO:0000313" key="3">
    <source>
        <dbReference type="Proteomes" id="UP000008673"/>
    </source>
</evidence>
<dbReference type="Proteomes" id="UP000008673">
    <property type="component" value="Unassembled WGS sequence"/>
</dbReference>
<organism evidence="2 3">
    <name type="scientific">Ogataea parapolymorpha (strain ATCC 26012 / BCRC 20466 / JCM 22074 / NRRL Y-7560 / DL-1)</name>
    <name type="common">Yeast</name>
    <name type="synonym">Hansenula polymorpha</name>
    <dbReference type="NCBI Taxonomy" id="871575"/>
    <lineage>
        <taxon>Eukaryota</taxon>
        <taxon>Fungi</taxon>
        <taxon>Dikarya</taxon>
        <taxon>Ascomycota</taxon>
        <taxon>Saccharomycotina</taxon>
        <taxon>Pichiomycetes</taxon>
        <taxon>Pichiales</taxon>
        <taxon>Pichiaceae</taxon>
        <taxon>Ogataea</taxon>
    </lineage>
</organism>
<dbReference type="EMBL" id="AEOI02000009">
    <property type="protein sequence ID" value="ESW97909.1"/>
    <property type="molecule type" value="Genomic_DNA"/>
</dbReference>
<comment type="caution">
    <text evidence="2">The sequence shown here is derived from an EMBL/GenBank/DDBJ whole genome shotgun (WGS) entry which is preliminary data.</text>
</comment>
<keyword evidence="1" id="KW-0472">Membrane</keyword>